<evidence type="ECO:0000259" key="1">
    <source>
        <dbReference type="Pfam" id="PF01541"/>
    </source>
</evidence>
<dbReference type="AlphaFoldDB" id="A0A5C8F5M2"/>
<sequence>MSLEFYTEPLYLMVLEGCYKLDDNNIDNIKREPPNIDNDKICGVYALGKIENNEFLCYYVGRSTDLKKRLKEHIFNGKITDDR</sequence>
<evidence type="ECO:0000313" key="2">
    <source>
        <dbReference type="EMBL" id="TXJ45306.1"/>
    </source>
</evidence>
<dbReference type="InterPro" id="IPR000305">
    <property type="entry name" value="GIY-YIG_endonuc"/>
</dbReference>
<evidence type="ECO:0000313" key="3">
    <source>
        <dbReference type="Proteomes" id="UP000324574"/>
    </source>
</evidence>
<accession>A0A5C8F5M2</accession>
<dbReference type="Proteomes" id="UP000324574">
    <property type="component" value="Unassembled WGS sequence"/>
</dbReference>
<dbReference type="RefSeq" id="WP_147525957.1">
    <property type="nucleotide sequence ID" value="NZ_SAYG01000006.1"/>
</dbReference>
<gene>
    <name evidence="2" type="ORF">EPJ70_02665</name>
</gene>
<name>A0A5C8F5M2_9SPIR</name>
<feature type="domain" description="GIY-YIG" evidence="1">
    <location>
        <begin position="42"/>
        <end position="78"/>
    </location>
</feature>
<dbReference type="EMBL" id="SAYG01000006">
    <property type="protein sequence ID" value="TXJ45306.1"/>
    <property type="molecule type" value="Genomic_DNA"/>
</dbReference>
<organism evidence="2 3">
    <name type="scientific">Brachyspira aalborgi</name>
    <dbReference type="NCBI Taxonomy" id="29522"/>
    <lineage>
        <taxon>Bacteria</taxon>
        <taxon>Pseudomonadati</taxon>
        <taxon>Spirochaetota</taxon>
        <taxon>Spirochaetia</taxon>
        <taxon>Brachyspirales</taxon>
        <taxon>Brachyspiraceae</taxon>
        <taxon>Brachyspira</taxon>
    </lineage>
</organism>
<comment type="caution">
    <text evidence="2">The sequence shown here is derived from an EMBL/GenBank/DDBJ whole genome shotgun (WGS) entry which is preliminary data.</text>
</comment>
<dbReference type="Pfam" id="PF01541">
    <property type="entry name" value="GIY-YIG"/>
    <property type="match status" value="1"/>
</dbReference>
<proteinExistence type="predicted"/>
<reference evidence="2 3" key="1">
    <citation type="journal article" date="1992" name="Lakartidningen">
        <title>[Penicillin V and not amoxicillin is the first choice preparation in acute otitis].</title>
        <authorList>
            <person name="Kamme C."/>
            <person name="Lundgren K."/>
            <person name="Prellner K."/>
        </authorList>
    </citation>
    <scope>NUCLEOTIDE SEQUENCE [LARGE SCALE GENOMIC DNA]</scope>
    <source>
        <strain evidence="2 3">PC3714II</strain>
    </source>
</reference>
<protein>
    <submittedName>
        <fullName evidence="2">GIY-YIG nuclease family protein</fullName>
    </submittedName>
</protein>